<protein>
    <submittedName>
        <fullName evidence="1">Uncharacterized protein</fullName>
    </submittedName>
</protein>
<dbReference type="RefSeq" id="WP_280834811.1">
    <property type="nucleotide sequence ID" value="NZ_JARXVE010000009.1"/>
</dbReference>
<dbReference type="Proteomes" id="UP001160130">
    <property type="component" value="Unassembled WGS sequence"/>
</dbReference>
<sequence length="116" mass="11531">MLGGTVDVGEVDVVVVVVSVVSEVSDVSDVSVLDVPEVSDTSGRPKSVVTGVRVVVIVGVVVDFEVFVELGAKVGGMKSIGASSGPLAEVSATAAHTTSPITKRAAKLAPATTGVE</sequence>
<dbReference type="EMBL" id="JARXVE010000009">
    <property type="protein sequence ID" value="MDH6198226.1"/>
    <property type="molecule type" value="Genomic_DNA"/>
</dbReference>
<evidence type="ECO:0000313" key="1">
    <source>
        <dbReference type="EMBL" id="MDH6198226.1"/>
    </source>
</evidence>
<gene>
    <name evidence="1" type="ORF">M2272_004885</name>
</gene>
<keyword evidence="2" id="KW-1185">Reference proteome</keyword>
<organism evidence="1 2">
    <name type="scientific">Mycolicibacterium frederiksbergense</name>
    <dbReference type="NCBI Taxonomy" id="117567"/>
    <lineage>
        <taxon>Bacteria</taxon>
        <taxon>Bacillati</taxon>
        <taxon>Actinomycetota</taxon>
        <taxon>Actinomycetes</taxon>
        <taxon>Mycobacteriales</taxon>
        <taxon>Mycobacteriaceae</taxon>
        <taxon>Mycolicibacterium</taxon>
    </lineage>
</organism>
<reference evidence="1 2" key="1">
    <citation type="submission" date="2023-04" db="EMBL/GenBank/DDBJ databases">
        <title>Forest soil microbial communities from Buena Vista Peninsula, Colon Province, Panama.</title>
        <authorList>
            <person name="Bouskill N."/>
        </authorList>
    </citation>
    <scope>NUCLEOTIDE SEQUENCE [LARGE SCALE GENOMIC DNA]</scope>
    <source>
        <strain evidence="1 2">AC80</strain>
    </source>
</reference>
<accession>A0ABT6L6I8</accession>
<evidence type="ECO:0000313" key="2">
    <source>
        <dbReference type="Proteomes" id="UP001160130"/>
    </source>
</evidence>
<comment type="caution">
    <text evidence="1">The sequence shown here is derived from an EMBL/GenBank/DDBJ whole genome shotgun (WGS) entry which is preliminary data.</text>
</comment>
<proteinExistence type="predicted"/>
<name>A0ABT6L6I8_9MYCO</name>